<evidence type="ECO:0000256" key="1">
    <source>
        <dbReference type="SAM" id="MobiDB-lite"/>
    </source>
</evidence>
<evidence type="ECO:0000313" key="4">
    <source>
        <dbReference type="Proteomes" id="UP000030765"/>
    </source>
</evidence>
<accession>A0A084WSI5</accession>
<reference evidence="3" key="2">
    <citation type="submission" date="2020-05" db="UniProtKB">
        <authorList>
            <consortium name="EnsemblMetazoa"/>
        </authorList>
    </citation>
    <scope>IDENTIFICATION</scope>
</reference>
<gene>
    <name evidence="2" type="ORF">ZHAS_00021483</name>
</gene>
<sequence>MSHVPAIFDRDRPRMRRRAPRYGAVTNTLRRTASTASTKYRSDRRPTAQDQRAVPGVKGSERLRRLRWIDFSRKPIPTVGKEFEGEREETRRAMRRKNGEGPWKEVHVVDLFCRLFSVVCRFGPFPSISAYKCSDGLAHSHRGRVEKWKDLTAGLQLPSPSRYVNCGLVRWAY</sequence>
<reference evidence="2 4" key="1">
    <citation type="journal article" date="2014" name="BMC Genomics">
        <title>Genome sequence of Anopheles sinensis provides insight into genetics basis of mosquito competence for malaria parasites.</title>
        <authorList>
            <person name="Zhou D."/>
            <person name="Zhang D."/>
            <person name="Ding G."/>
            <person name="Shi L."/>
            <person name="Hou Q."/>
            <person name="Ye Y."/>
            <person name="Xu Y."/>
            <person name="Zhou H."/>
            <person name="Xiong C."/>
            <person name="Li S."/>
            <person name="Yu J."/>
            <person name="Hong S."/>
            <person name="Yu X."/>
            <person name="Zou P."/>
            <person name="Chen C."/>
            <person name="Chang X."/>
            <person name="Wang W."/>
            <person name="Lv Y."/>
            <person name="Sun Y."/>
            <person name="Ma L."/>
            <person name="Shen B."/>
            <person name="Zhu C."/>
        </authorList>
    </citation>
    <scope>NUCLEOTIDE SEQUENCE [LARGE SCALE GENOMIC DNA]</scope>
</reference>
<organism evidence="2">
    <name type="scientific">Anopheles sinensis</name>
    <name type="common">Mosquito</name>
    <dbReference type="NCBI Taxonomy" id="74873"/>
    <lineage>
        <taxon>Eukaryota</taxon>
        <taxon>Metazoa</taxon>
        <taxon>Ecdysozoa</taxon>
        <taxon>Arthropoda</taxon>
        <taxon>Hexapoda</taxon>
        <taxon>Insecta</taxon>
        <taxon>Pterygota</taxon>
        <taxon>Neoptera</taxon>
        <taxon>Endopterygota</taxon>
        <taxon>Diptera</taxon>
        <taxon>Nematocera</taxon>
        <taxon>Culicoidea</taxon>
        <taxon>Culicidae</taxon>
        <taxon>Anophelinae</taxon>
        <taxon>Anopheles</taxon>
    </lineage>
</organism>
<name>A0A084WSI5_ANOSI</name>
<dbReference type="AlphaFoldDB" id="A0A084WSI5"/>
<feature type="region of interest" description="Disordered" evidence="1">
    <location>
        <begin position="33"/>
        <end position="55"/>
    </location>
</feature>
<dbReference type="EMBL" id="ATLV01026572">
    <property type="status" value="NOT_ANNOTATED_CDS"/>
    <property type="molecule type" value="Genomic_DNA"/>
</dbReference>
<dbReference type="Proteomes" id="UP000030765">
    <property type="component" value="Unassembled WGS sequence"/>
</dbReference>
<keyword evidence="4" id="KW-1185">Reference proteome</keyword>
<dbReference type="EMBL" id="KE525415">
    <property type="protein sequence ID" value="KFB53179.1"/>
    <property type="molecule type" value="Genomic_DNA"/>
</dbReference>
<dbReference type="VEuPathDB" id="VectorBase:ASIC021483"/>
<protein>
    <submittedName>
        <fullName evidence="2 3">Uncharacterized protein</fullName>
    </submittedName>
</protein>
<evidence type="ECO:0000313" key="2">
    <source>
        <dbReference type="EMBL" id="KFB53179.1"/>
    </source>
</evidence>
<evidence type="ECO:0000313" key="3">
    <source>
        <dbReference type="EnsemblMetazoa" id="ASIC021483-PA"/>
    </source>
</evidence>
<proteinExistence type="predicted"/>
<dbReference type="EnsemblMetazoa" id="ASIC021483-RA">
    <property type="protein sequence ID" value="ASIC021483-PA"/>
    <property type="gene ID" value="ASIC021483"/>
</dbReference>